<dbReference type="GO" id="GO:0005829">
    <property type="term" value="C:cytosol"/>
    <property type="evidence" value="ECO:0007669"/>
    <property type="project" value="EnsemblFungi"/>
</dbReference>
<dbReference type="GO" id="GO:0071540">
    <property type="term" value="C:eukaryotic translation initiation factor 3 complex, eIF3e"/>
    <property type="evidence" value="ECO:0007669"/>
    <property type="project" value="EnsemblFungi"/>
</dbReference>
<feature type="region of interest" description="Disordered" evidence="6">
    <location>
        <begin position="119"/>
        <end position="159"/>
    </location>
</feature>
<keyword evidence="3" id="KW-0694">RNA-binding</keyword>
<accession>S9R408</accession>
<evidence type="ECO:0000313" key="7">
    <source>
        <dbReference type="EMBL" id="EPX73080.1"/>
    </source>
</evidence>
<sequence>MATGFKLPDLPPVKSAWGPHETEQFNDDVPYAPFSKGDRLGKIADWSVEQPKDGREQRGRQGAFVNRFRDQYQTYGHGAASVFAYQHSEDESSFSVIDRGSVNRVRTSARNGGTLLKVRGRGQNTQRGGAGRGGRFGGGAGRGGSETVMSRASGGGGGARGRRFGWKDYDKHQRIRNASVAVGNEWELLEEVEFSHLSKLNLAAAAPETVDTYGYVYPYDKTFDKVHVKSEKPLQALDRVHYNTTTTEDPVIQKLAVSSEANIFITDSILSLLMCSTRSVYPWDIVITRQSGKLFFDKREGGPFDYLTVNENAYDSPMDNDDREGVNSPGALSVEATYINQNFSVQAVREADEEKHDLSHPNPFYNPKEENDPLAAHGYVYRKVNLSLDSDEKPVNLMVRAEVDGYMKTPSNDVQYVSIKALNEYDPKFTNVAGSVDWRSKLESQRGAVFATEMKNNSCKLARWTTEALLAGVDTMKIGFVSRSNIRDAQHHGILGVVAYKPADLANQMNMSLSNGWGIVRTIADICLKMPDGKYALVKDPNRPILRLYSVPPETFEEPTAPASEISSS</sequence>
<reference evidence="7 8" key="1">
    <citation type="journal article" date="2011" name="Science">
        <title>Comparative functional genomics of the fission yeasts.</title>
        <authorList>
            <person name="Rhind N."/>
            <person name="Chen Z."/>
            <person name="Yassour M."/>
            <person name="Thompson D.A."/>
            <person name="Haas B.J."/>
            <person name="Habib N."/>
            <person name="Wapinski I."/>
            <person name="Roy S."/>
            <person name="Lin M.F."/>
            <person name="Heiman D.I."/>
            <person name="Young S.K."/>
            <person name="Furuya K."/>
            <person name="Guo Y."/>
            <person name="Pidoux A."/>
            <person name="Chen H.M."/>
            <person name="Robbertse B."/>
            <person name="Goldberg J.M."/>
            <person name="Aoki K."/>
            <person name="Bayne E.H."/>
            <person name="Berlin A.M."/>
            <person name="Desjardins C.A."/>
            <person name="Dobbs E."/>
            <person name="Dukaj L."/>
            <person name="Fan L."/>
            <person name="FitzGerald M.G."/>
            <person name="French C."/>
            <person name="Gujja S."/>
            <person name="Hansen K."/>
            <person name="Keifenheim D."/>
            <person name="Levin J.Z."/>
            <person name="Mosher R.A."/>
            <person name="Mueller C.A."/>
            <person name="Pfiffner J."/>
            <person name="Priest M."/>
            <person name="Russ C."/>
            <person name="Smialowska A."/>
            <person name="Swoboda P."/>
            <person name="Sykes S.M."/>
            <person name="Vaughn M."/>
            <person name="Vengrova S."/>
            <person name="Yoder R."/>
            <person name="Zeng Q."/>
            <person name="Allshire R."/>
            <person name="Baulcombe D."/>
            <person name="Birren B.W."/>
            <person name="Brown W."/>
            <person name="Ekwall K."/>
            <person name="Kellis M."/>
            <person name="Leatherwood J."/>
            <person name="Levin H."/>
            <person name="Margalit H."/>
            <person name="Martienssen R."/>
            <person name="Nieduszynski C.A."/>
            <person name="Spatafora J.W."/>
            <person name="Friedman N."/>
            <person name="Dalgaard J.Z."/>
            <person name="Baumann P."/>
            <person name="Niki H."/>
            <person name="Regev A."/>
            <person name="Nusbaum C."/>
        </authorList>
    </citation>
    <scope>NUCLEOTIDE SEQUENCE [LARGE SCALE GENOMIC DNA]</scope>
    <source>
        <strain evidence="8">yFS286</strain>
    </source>
</reference>
<dbReference type="Pfam" id="PF05091">
    <property type="entry name" value="eIF-3_zeta"/>
    <property type="match status" value="1"/>
</dbReference>
<comment type="subcellular location">
    <subcellularLocation>
        <location evidence="5">Cytoplasm</location>
    </subcellularLocation>
</comment>
<organism evidence="7 8">
    <name type="scientific">Schizosaccharomyces octosporus (strain yFS286)</name>
    <name type="common">Fission yeast</name>
    <name type="synonym">Octosporomyces octosporus</name>
    <dbReference type="NCBI Taxonomy" id="483514"/>
    <lineage>
        <taxon>Eukaryota</taxon>
        <taxon>Fungi</taxon>
        <taxon>Dikarya</taxon>
        <taxon>Ascomycota</taxon>
        <taxon>Taphrinomycotina</taxon>
        <taxon>Schizosaccharomycetes</taxon>
        <taxon>Schizosaccharomycetales</taxon>
        <taxon>Schizosaccharomycetaceae</taxon>
        <taxon>Schizosaccharomyces</taxon>
    </lineage>
</organism>
<evidence type="ECO:0000256" key="1">
    <source>
        <dbReference type="ARBA" id="ARBA00022490"/>
    </source>
</evidence>
<feature type="region of interest" description="Disordered" evidence="6">
    <location>
        <begin position="1"/>
        <end position="30"/>
    </location>
</feature>
<proteinExistence type="inferred from homology"/>
<evidence type="ECO:0000256" key="3">
    <source>
        <dbReference type="ARBA" id="ARBA00022884"/>
    </source>
</evidence>
<dbReference type="GO" id="GO:0033290">
    <property type="term" value="C:eukaryotic 48S preinitiation complex"/>
    <property type="evidence" value="ECO:0007669"/>
    <property type="project" value="UniProtKB-UniRule"/>
</dbReference>
<dbReference type="OrthoDB" id="16538at2759"/>
<feature type="region of interest" description="RNA gate" evidence="5">
    <location>
        <begin position="303"/>
        <end position="317"/>
    </location>
</feature>
<dbReference type="PIRSF" id="PIRSF016281">
    <property type="entry name" value="EIF-3_zeta"/>
    <property type="match status" value="1"/>
</dbReference>
<evidence type="ECO:0000256" key="4">
    <source>
        <dbReference type="ARBA" id="ARBA00022917"/>
    </source>
</evidence>
<dbReference type="GO" id="GO:0098808">
    <property type="term" value="F:mRNA cap binding"/>
    <property type="evidence" value="ECO:0007669"/>
    <property type="project" value="UniProtKB-UniRule"/>
</dbReference>
<dbReference type="HOGENOM" id="CLU_024521_2_0_1"/>
<dbReference type="AlphaFoldDB" id="S9R408"/>
<comment type="function">
    <text evidence="5">mRNA cap-binding component of the eukaryotic translation initiation factor 3 (eIF-3) complex, which is involved in protein synthesis of a specialized repertoire of mRNAs and, together with other initiation factors, stimulates binding of mRNA and methionyl-tRNAi to the 40S ribosome. The eIF-3 complex specifically targets and initiates translation of a subset of mRNAs involved in cell proliferation. In the eIF-3 complex, eif3d specifically recognizes and binds the 7-methylguanosine cap of a subset of mRNAs.</text>
</comment>
<keyword evidence="1 5" id="KW-0963">Cytoplasm</keyword>
<dbReference type="PANTHER" id="PTHR12399">
    <property type="entry name" value="EUKARYOTIC TRANSLATION INITIATION FACTOR 3 SUBUNIT 7"/>
    <property type="match status" value="1"/>
</dbReference>
<dbReference type="HAMAP" id="MF_03003">
    <property type="entry name" value="eIF3d"/>
    <property type="match status" value="1"/>
</dbReference>
<keyword evidence="4 5" id="KW-0648">Protein biosynthesis</keyword>
<evidence type="ECO:0000256" key="6">
    <source>
        <dbReference type="SAM" id="MobiDB-lite"/>
    </source>
</evidence>
<evidence type="ECO:0000256" key="2">
    <source>
        <dbReference type="ARBA" id="ARBA00022540"/>
    </source>
</evidence>
<dbReference type="Proteomes" id="UP000016088">
    <property type="component" value="Unassembled WGS sequence"/>
</dbReference>
<dbReference type="InterPro" id="IPR007783">
    <property type="entry name" value="eIF3d"/>
</dbReference>
<dbReference type="PANTHER" id="PTHR12399:SF0">
    <property type="entry name" value="EUKARYOTIC TRANSLATION INITIATION FACTOR 3 SUBUNIT D"/>
    <property type="match status" value="1"/>
</dbReference>
<feature type="compositionally biased region" description="Gly residues" evidence="6">
    <location>
        <begin position="128"/>
        <end position="144"/>
    </location>
</feature>
<keyword evidence="8" id="KW-1185">Reference proteome</keyword>
<protein>
    <recommendedName>
        <fullName evidence="5">Eukaryotic translation initiation factor 3 subunit D</fullName>
        <shortName evidence="5">eIF3d</shortName>
    </recommendedName>
</protein>
<name>S9R408_SCHOY</name>
<evidence type="ECO:0000313" key="8">
    <source>
        <dbReference type="Proteomes" id="UP000016088"/>
    </source>
</evidence>
<dbReference type="GO" id="GO:0003743">
    <property type="term" value="F:translation initiation factor activity"/>
    <property type="evidence" value="ECO:0007669"/>
    <property type="project" value="UniProtKB-UniRule"/>
</dbReference>
<comment type="domain">
    <text evidence="5">The RNA gate region regulates mRNA cap recognition to prevent promiscuous mRNA-binding before assembly of eif3d into the full eukaryotic translation initiation factor 3 (eIF-3) complex.</text>
</comment>
<dbReference type="GO" id="GO:0071541">
    <property type="term" value="C:eukaryotic translation initiation factor 3 complex, eIF3m"/>
    <property type="evidence" value="ECO:0007669"/>
    <property type="project" value="EnsemblFungi"/>
</dbReference>
<dbReference type="OMA" id="FMDKRDN"/>
<dbReference type="GO" id="GO:0001732">
    <property type="term" value="P:formation of cytoplasmic translation initiation complex"/>
    <property type="evidence" value="ECO:0007669"/>
    <property type="project" value="UniProtKB-UniRule"/>
</dbReference>
<gene>
    <name evidence="7" type="ORF">SOCG_00836</name>
</gene>
<evidence type="ECO:0000256" key="5">
    <source>
        <dbReference type="HAMAP-Rule" id="MF_03003"/>
    </source>
</evidence>
<dbReference type="VEuPathDB" id="FungiDB:SOCG_00836"/>
<dbReference type="GO" id="GO:0016282">
    <property type="term" value="C:eukaryotic 43S preinitiation complex"/>
    <property type="evidence" value="ECO:0007669"/>
    <property type="project" value="UniProtKB-UniRule"/>
</dbReference>
<dbReference type="EMBL" id="KE503207">
    <property type="protein sequence ID" value="EPX73080.1"/>
    <property type="molecule type" value="Genomic_DNA"/>
</dbReference>
<comment type="similarity">
    <text evidence="5">Belongs to the eIF-3 subunit D family.</text>
</comment>
<dbReference type="GeneID" id="25029820"/>
<dbReference type="RefSeq" id="XP_013018710.1">
    <property type="nucleotide sequence ID" value="XM_013163256.1"/>
</dbReference>
<keyword evidence="2 5" id="KW-0396">Initiation factor</keyword>
<comment type="subunit">
    <text evidence="5">Component of the eukaryotic translation initiation factor 3 (eIF-3) complex.</text>
</comment>
<dbReference type="GO" id="GO:0002191">
    <property type="term" value="P:cap-dependent translational initiation"/>
    <property type="evidence" value="ECO:0007669"/>
    <property type="project" value="UniProtKB-UniRule"/>
</dbReference>
<dbReference type="eggNOG" id="KOG2479">
    <property type="taxonomic scope" value="Eukaryota"/>
</dbReference>